<dbReference type="Proteomes" id="UP000028713">
    <property type="component" value="Unassembled WGS sequence"/>
</dbReference>
<evidence type="ECO:0000313" key="1">
    <source>
        <dbReference type="EMBL" id="KFE98056.1"/>
    </source>
</evidence>
<protein>
    <submittedName>
        <fullName evidence="1">Uncharacterized protein</fullName>
    </submittedName>
</protein>
<dbReference type="RefSeq" id="WP_034678510.1">
    <property type="nucleotide sequence ID" value="NZ_FPAP01000003.1"/>
</dbReference>
<name>A0A085Z0U3_9FLAO</name>
<reference evidence="1 2" key="1">
    <citation type="submission" date="2014-07" db="EMBL/GenBank/DDBJ databases">
        <title>Genome of Chryseobacterium formosense LMG 24722.</title>
        <authorList>
            <person name="Pipes S.E."/>
            <person name="Stropko S.J."/>
            <person name="Newman J.D."/>
        </authorList>
    </citation>
    <scope>NUCLEOTIDE SEQUENCE [LARGE SCALE GENOMIC DNA]</scope>
    <source>
        <strain evidence="1 2">LMG 24722</strain>
    </source>
</reference>
<dbReference type="EMBL" id="JPRP01000003">
    <property type="protein sequence ID" value="KFE98056.1"/>
    <property type="molecule type" value="Genomic_DNA"/>
</dbReference>
<organism evidence="1 2">
    <name type="scientific">Chryseobacterium formosense</name>
    <dbReference type="NCBI Taxonomy" id="236814"/>
    <lineage>
        <taxon>Bacteria</taxon>
        <taxon>Pseudomonadati</taxon>
        <taxon>Bacteroidota</taxon>
        <taxon>Flavobacteriia</taxon>
        <taxon>Flavobacteriales</taxon>
        <taxon>Weeksellaceae</taxon>
        <taxon>Chryseobacterium group</taxon>
        <taxon>Chryseobacterium</taxon>
    </lineage>
</organism>
<keyword evidence="2" id="KW-1185">Reference proteome</keyword>
<gene>
    <name evidence="1" type="ORF">IX39_16805</name>
</gene>
<proteinExistence type="predicted"/>
<accession>A0A085Z0U3</accession>
<dbReference type="OrthoDB" id="1248686at2"/>
<comment type="caution">
    <text evidence="1">The sequence shown here is derived from an EMBL/GenBank/DDBJ whole genome shotgun (WGS) entry which is preliminary data.</text>
</comment>
<dbReference type="AlphaFoldDB" id="A0A085Z0U3"/>
<sequence>MKFIINDDSDDPNFIHNCEKIIGNRISLWKPRELFIIKTIDTFDSGWAENPQENVFAFWTLSEELIISLFHPGLISSISIYNNSYRGYYIPSTVSDYIKKRKQGEYLFIQSDHLSSKNYKFPPAEYCLLVWYSNKSAINDKGTIMFFYTINQQIKTIHITLSENEDWNISESFGISKSEIQSILNK</sequence>
<evidence type="ECO:0000313" key="2">
    <source>
        <dbReference type="Proteomes" id="UP000028713"/>
    </source>
</evidence>